<accession>A0A6M3JNL2</accession>
<protein>
    <submittedName>
        <fullName evidence="1">Uncharacterized protein</fullName>
    </submittedName>
</protein>
<sequence length="87" mass="10445">MPKVEKHKYKITINYYGEIHVYHKWAISITQALVLSVRQLEHTTSREKGTLWNRVYFSDSWRVEKLKDESSRKVRVSKEEADVDCFK</sequence>
<evidence type="ECO:0000313" key="1">
    <source>
        <dbReference type="EMBL" id="QJA70655.1"/>
    </source>
</evidence>
<dbReference type="EMBL" id="MT141810">
    <property type="protein sequence ID" value="QJA70655.1"/>
    <property type="molecule type" value="Genomic_DNA"/>
</dbReference>
<gene>
    <name evidence="1" type="ORF">MM415A03616_0006</name>
    <name evidence="2" type="ORF">MM415B03123_0007</name>
</gene>
<reference evidence="1" key="1">
    <citation type="submission" date="2020-03" db="EMBL/GenBank/DDBJ databases">
        <title>The deep terrestrial virosphere.</title>
        <authorList>
            <person name="Holmfeldt K."/>
            <person name="Nilsson E."/>
            <person name="Simone D."/>
            <person name="Lopez-Fernandez M."/>
            <person name="Wu X."/>
            <person name="de Brujin I."/>
            <person name="Lundin D."/>
            <person name="Andersson A."/>
            <person name="Bertilsson S."/>
            <person name="Dopson M."/>
        </authorList>
    </citation>
    <scope>NUCLEOTIDE SEQUENCE</scope>
    <source>
        <strain evidence="1">MM415A03616</strain>
        <strain evidence="2">MM415B03123</strain>
    </source>
</reference>
<organism evidence="1">
    <name type="scientific">viral metagenome</name>
    <dbReference type="NCBI Taxonomy" id="1070528"/>
    <lineage>
        <taxon>unclassified sequences</taxon>
        <taxon>metagenomes</taxon>
        <taxon>organismal metagenomes</taxon>
    </lineage>
</organism>
<dbReference type="AlphaFoldDB" id="A0A6M3JNL2"/>
<name>A0A6M3JNL2_9ZZZZ</name>
<evidence type="ECO:0000313" key="2">
    <source>
        <dbReference type="EMBL" id="QJA86749.1"/>
    </source>
</evidence>
<dbReference type="EMBL" id="MT142657">
    <property type="protein sequence ID" value="QJA86749.1"/>
    <property type="molecule type" value="Genomic_DNA"/>
</dbReference>
<proteinExistence type="predicted"/>